<feature type="region of interest" description="Disordered" evidence="5">
    <location>
        <begin position="154"/>
        <end position="175"/>
    </location>
</feature>
<dbReference type="OrthoDB" id="5817230at2759"/>
<feature type="compositionally biased region" description="Polar residues" evidence="5">
    <location>
        <begin position="157"/>
        <end position="175"/>
    </location>
</feature>
<dbReference type="GO" id="GO:0005834">
    <property type="term" value="C:heterotrimeric G-protein complex"/>
    <property type="evidence" value="ECO:0007669"/>
    <property type="project" value="TreeGrafter"/>
</dbReference>
<dbReference type="SUPFAM" id="SSF52540">
    <property type="entry name" value="P-loop containing nucleoside triphosphate hydrolases"/>
    <property type="match status" value="1"/>
</dbReference>
<keyword evidence="3" id="KW-0342">GTP-binding</keyword>
<dbReference type="AlphaFoldDB" id="A0A9W8MC39"/>
<dbReference type="Proteomes" id="UP001140091">
    <property type="component" value="Unassembled WGS sequence"/>
</dbReference>
<dbReference type="Gene3D" id="1.10.400.10">
    <property type="entry name" value="GI Alpha 1, domain 2-like"/>
    <property type="match status" value="1"/>
</dbReference>
<dbReference type="GO" id="GO:0046872">
    <property type="term" value="F:metal ion binding"/>
    <property type="evidence" value="ECO:0007669"/>
    <property type="project" value="UniProtKB-KW"/>
</dbReference>
<accession>A0A9W8MC39</accession>
<comment type="caution">
    <text evidence="6">The sequence shown here is derived from an EMBL/GenBank/DDBJ whole genome shotgun (WGS) entry which is preliminary data.</text>
</comment>
<dbReference type="GO" id="GO:0031683">
    <property type="term" value="F:G-protein beta/gamma-subunit complex binding"/>
    <property type="evidence" value="ECO:0007669"/>
    <property type="project" value="InterPro"/>
</dbReference>
<dbReference type="PRINTS" id="PR00318">
    <property type="entry name" value="GPROTEINA"/>
</dbReference>
<evidence type="ECO:0000256" key="5">
    <source>
        <dbReference type="SAM" id="MobiDB-lite"/>
    </source>
</evidence>
<dbReference type="PROSITE" id="PS51882">
    <property type="entry name" value="G_ALPHA"/>
    <property type="match status" value="1"/>
</dbReference>
<gene>
    <name evidence="6" type="ORF">H1R20_g10565</name>
</gene>
<dbReference type="GO" id="GO:0007188">
    <property type="term" value="P:adenylate cyclase-modulating G protein-coupled receptor signaling pathway"/>
    <property type="evidence" value="ECO:0007669"/>
    <property type="project" value="TreeGrafter"/>
</dbReference>
<dbReference type="InterPro" id="IPR011025">
    <property type="entry name" value="GproteinA_insert"/>
</dbReference>
<dbReference type="PANTHER" id="PTHR10218">
    <property type="entry name" value="GTP-BINDING PROTEIN ALPHA SUBUNIT"/>
    <property type="match status" value="1"/>
</dbReference>
<evidence type="ECO:0008006" key="8">
    <source>
        <dbReference type="Google" id="ProtNLM"/>
    </source>
</evidence>
<dbReference type="PANTHER" id="PTHR10218:SF360">
    <property type="entry name" value="GUANINE NUCLEOTIDE-BINDING PROTEIN SUBUNIT ALPHA HOMOLOG"/>
    <property type="match status" value="1"/>
</dbReference>
<sequence>MARDTNYGDNPFSTFLPPLANESSTESAVRYLREAKDKKRSHAIDMELRKEKEMLMRTRKNLLKAVLIGESESGRTTMVSHLRMKYAREQWDAEMAKWKSVIQLRILKAVVIILDALRCELDDGAPPKSTNDTHLNRASGYPFDPSFSLGPDLSGKFESSSSGEDLPTSTGEDGGNQDTHWLPLFHLATLSSTFESEKERERATEVIARCGGDIKILWMDEMVKSVLRKRKIELEESAQIFLEDIDRIASYNYAPSDEDVALVCSRTGIQEYQIQLEQTVDSDGLTTEHYMGLYDIGSWRMARHAWMPFFEGIHAVIFFASLSDFDQRSLQDPKVNRLEDSFIHWRAICESRLLKRSNLILFLTKCDVLRRKLQAGVKVKDYVPSYGDRPNHFDMVVKYFQFPFTQIAKVYSDKKCFRQVHCLVSSVATTDAGLAIFIVKDAVLRGYLKKGNLL</sequence>
<dbReference type="SUPFAM" id="SSF47895">
    <property type="entry name" value="Transducin (alpha subunit), insertion domain"/>
    <property type="match status" value="1"/>
</dbReference>
<keyword evidence="2" id="KW-0547">Nucleotide-binding</keyword>
<evidence type="ECO:0000256" key="1">
    <source>
        <dbReference type="ARBA" id="ARBA00022723"/>
    </source>
</evidence>
<dbReference type="GO" id="GO:0005737">
    <property type="term" value="C:cytoplasm"/>
    <property type="evidence" value="ECO:0007669"/>
    <property type="project" value="TreeGrafter"/>
</dbReference>
<dbReference type="GO" id="GO:0001664">
    <property type="term" value="F:G protein-coupled receptor binding"/>
    <property type="evidence" value="ECO:0007669"/>
    <property type="project" value="TreeGrafter"/>
</dbReference>
<proteinExistence type="predicted"/>
<dbReference type="FunFam" id="3.40.50.300:FF:000692">
    <property type="entry name" value="Guanine nucleotide-binding protein subunit alpha"/>
    <property type="match status" value="1"/>
</dbReference>
<feature type="non-terminal residue" evidence="6">
    <location>
        <position position="1"/>
    </location>
</feature>
<keyword evidence="1" id="KW-0479">Metal-binding</keyword>
<dbReference type="Gene3D" id="3.40.50.300">
    <property type="entry name" value="P-loop containing nucleotide triphosphate hydrolases"/>
    <property type="match status" value="1"/>
</dbReference>
<keyword evidence="7" id="KW-1185">Reference proteome</keyword>
<dbReference type="InterPro" id="IPR027417">
    <property type="entry name" value="P-loop_NTPase"/>
</dbReference>
<dbReference type="EMBL" id="JANBPK010001055">
    <property type="protein sequence ID" value="KAJ2926540.1"/>
    <property type="molecule type" value="Genomic_DNA"/>
</dbReference>
<evidence type="ECO:0000313" key="6">
    <source>
        <dbReference type="EMBL" id="KAJ2926540.1"/>
    </source>
</evidence>
<dbReference type="GO" id="GO:0003924">
    <property type="term" value="F:GTPase activity"/>
    <property type="evidence" value="ECO:0007669"/>
    <property type="project" value="InterPro"/>
</dbReference>
<dbReference type="GO" id="GO:0005525">
    <property type="term" value="F:GTP binding"/>
    <property type="evidence" value="ECO:0007669"/>
    <property type="project" value="UniProtKB-KW"/>
</dbReference>
<dbReference type="Pfam" id="PF00503">
    <property type="entry name" value="G-alpha"/>
    <property type="match status" value="1"/>
</dbReference>
<dbReference type="SMART" id="SM00275">
    <property type="entry name" value="G_alpha"/>
    <property type="match status" value="1"/>
</dbReference>
<evidence type="ECO:0000256" key="3">
    <source>
        <dbReference type="ARBA" id="ARBA00023134"/>
    </source>
</evidence>
<evidence type="ECO:0000313" key="7">
    <source>
        <dbReference type="Proteomes" id="UP001140091"/>
    </source>
</evidence>
<protein>
    <recommendedName>
        <fullName evidence="8">G-alpha-domain-containing protein</fullName>
    </recommendedName>
</protein>
<name>A0A9W8MC39_9AGAR</name>
<reference evidence="6" key="1">
    <citation type="submission" date="2022-06" db="EMBL/GenBank/DDBJ databases">
        <title>Genome Sequence of Candolleomyces eurysporus.</title>
        <authorList>
            <person name="Buettner E."/>
        </authorList>
    </citation>
    <scope>NUCLEOTIDE SEQUENCE</scope>
    <source>
        <strain evidence="6">VTCC 930004</strain>
    </source>
</reference>
<evidence type="ECO:0000256" key="4">
    <source>
        <dbReference type="ARBA" id="ARBA00023224"/>
    </source>
</evidence>
<dbReference type="InterPro" id="IPR001019">
    <property type="entry name" value="Gprotein_alpha_su"/>
</dbReference>
<evidence type="ECO:0000256" key="2">
    <source>
        <dbReference type="ARBA" id="ARBA00022741"/>
    </source>
</evidence>
<organism evidence="6 7">
    <name type="scientific">Candolleomyces eurysporus</name>
    <dbReference type="NCBI Taxonomy" id="2828524"/>
    <lineage>
        <taxon>Eukaryota</taxon>
        <taxon>Fungi</taxon>
        <taxon>Dikarya</taxon>
        <taxon>Basidiomycota</taxon>
        <taxon>Agaricomycotina</taxon>
        <taxon>Agaricomycetes</taxon>
        <taxon>Agaricomycetidae</taxon>
        <taxon>Agaricales</taxon>
        <taxon>Agaricineae</taxon>
        <taxon>Psathyrellaceae</taxon>
        <taxon>Candolleomyces</taxon>
    </lineage>
</organism>
<keyword evidence="4" id="KW-0807">Transducer</keyword>